<keyword evidence="4" id="KW-1185">Reference proteome</keyword>
<dbReference type="InterPro" id="IPR014345">
    <property type="entry name" value="XrtA_polysacc_chain"/>
</dbReference>
<gene>
    <name evidence="3" type="ORF">M9980_06155</name>
</gene>
<name>A0ABY4TWK0_9SPHN</name>
<dbReference type="EMBL" id="CP098401">
    <property type="protein sequence ID" value="URW76778.1"/>
    <property type="molecule type" value="Genomic_DNA"/>
</dbReference>
<accession>A0ABY4TWK0</accession>
<dbReference type="PANTHER" id="PTHR32309:SF13">
    <property type="entry name" value="FERRIC ENTEROBACTIN TRANSPORT PROTEIN FEPE"/>
    <property type="match status" value="1"/>
</dbReference>
<evidence type="ECO:0000313" key="3">
    <source>
        <dbReference type="EMBL" id="URW76778.1"/>
    </source>
</evidence>
<dbReference type="PANTHER" id="PTHR32309">
    <property type="entry name" value="TYROSINE-PROTEIN KINASE"/>
    <property type="match status" value="1"/>
</dbReference>
<dbReference type="NCBIfam" id="TIGR03007">
    <property type="entry name" value="pepcterm_ChnLen"/>
    <property type="match status" value="1"/>
</dbReference>
<dbReference type="Proteomes" id="UP001055580">
    <property type="component" value="Chromosome"/>
</dbReference>
<protein>
    <submittedName>
        <fullName evidence="3">Chain-length determining protein</fullName>
    </submittedName>
</protein>
<dbReference type="RefSeq" id="WP_250754466.1">
    <property type="nucleotide sequence ID" value="NZ_CP098401.1"/>
</dbReference>
<feature type="transmembrane region" description="Helical" evidence="2">
    <location>
        <begin position="488"/>
        <end position="509"/>
    </location>
</feature>
<reference evidence="3" key="1">
    <citation type="submission" date="2022-05" db="EMBL/GenBank/DDBJ databases">
        <title>Sphingomonas sp. strain RMG20 Genome sequencing and assembly.</title>
        <authorList>
            <person name="Kim I."/>
        </authorList>
    </citation>
    <scope>NUCLEOTIDE SEQUENCE</scope>
    <source>
        <strain evidence="3">RMG20</strain>
    </source>
</reference>
<feature type="transmembrane region" description="Helical" evidence="2">
    <location>
        <begin position="425"/>
        <end position="445"/>
    </location>
</feature>
<organism evidence="3 4">
    <name type="scientific">Sphingomonas donggukensis</name>
    <dbReference type="NCBI Taxonomy" id="2949093"/>
    <lineage>
        <taxon>Bacteria</taxon>
        <taxon>Pseudomonadati</taxon>
        <taxon>Pseudomonadota</taxon>
        <taxon>Alphaproteobacteria</taxon>
        <taxon>Sphingomonadales</taxon>
        <taxon>Sphingomonadaceae</taxon>
        <taxon>Sphingomonas</taxon>
    </lineage>
</organism>
<evidence type="ECO:0000256" key="2">
    <source>
        <dbReference type="SAM" id="Phobius"/>
    </source>
</evidence>
<feature type="transmembrane region" description="Helical" evidence="2">
    <location>
        <begin position="21"/>
        <end position="38"/>
    </location>
</feature>
<evidence type="ECO:0000313" key="4">
    <source>
        <dbReference type="Proteomes" id="UP001055580"/>
    </source>
</evidence>
<keyword evidence="1" id="KW-0175">Coiled coil</keyword>
<keyword evidence="2" id="KW-1133">Transmembrane helix</keyword>
<keyword evidence="2" id="KW-0812">Transmembrane</keyword>
<sequence>MGSTVFDELRAALHAVWIRRWVALAVAWGICLAGWLVVSQIPNQYESHARVFVQLRTVLPTGSGVTQAEQTRDIDRIRQTLTSSVNLQKVVRGTDIAQTVATDRDVADRVASLQKAIKITAAQDNLFEISATIANAGASDAANAKLARQVVQKLIDIFVEDNLSNNRDQTSQSLQFLDQQLAARQTQLQDAEAKRAEFQARFLGSLPGTGSLDDRMSTTRSQLAQIDSDLAAAQSSLAAVTSQMAGTSASVAGVGGTATAGPARARVAAIQGQLAEARGRGWTDSHPDVIALKAQLAAAQSAARGEPVNVGGGTGGSPNPLYLSLQAMRADKASQVAALQQRKAQITADLSTFDARVAQSPGAAAEQSAIDRDYAVLKDQYSKLLADREQVALQNQVQTQTDAVKFSVIDPPTSPRAPIAPNRPLFLTGVLIVGLCGGVGAAWALGQLRTTFPTATRLERASGMPVIGAIGEVVTAAQTALRRRQLRMFASGAGALGAAWVLLIGLEFVQRGMVA</sequence>
<proteinExistence type="predicted"/>
<dbReference type="InterPro" id="IPR050445">
    <property type="entry name" value="Bact_polysacc_biosynth/exp"/>
</dbReference>
<evidence type="ECO:0000256" key="1">
    <source>
        <dbReference type="SAM" id="Coils"/>
    </source>
</evidence>
<keyword evidence="2" id="KW-0472">Membrane</keyword>
<feature type="coiled-coil region" evidence="1">
    <location>
        <begin position="174"/>
        <end position="201"/>
    </location>
</feature>